<dbReference type="PROSITE" id="PS00061">
    <property type="entry name" value="ADH_SHORT"/>
    <property type="match status" value="1"/>
</dbReference>
<evidence type="ECO:0000313" key="5">
    <source>
        <dbReference type="RefSeq" id="XP_033456825.1"/>
    </source>
</evidence>
<proteinExistence type="inferred from homology"/>
<keyword evidence="4" id="KW-1185">Reference proteome</keyword>
<comment type="similarity">
    <text evidence="1">Belongs to the short-chain dehydrogenases/reductases (SDR) family.</text>
</comment>
<evidence type="ECO:0000313" key="4">
    <source>
        <dbReference type="Proteomes" id="UP000504637"/>
    </source>
</evidence>
<dbReference type="PRINTS" id="PR00081">
    <property type="entry name" value="GDHRDH"/>
</dbReference>
<dbReference type="OrthoDB" id="5371740at2759"/>
<dbReference type="Proteomes" id="UP000504637">
    <property type="component" value="Unplaced"/>
</dbReference>
<evidence type="ECO:0000256" key="3">
    <source>
        <dbReference type="ARBA" id="ARBA00023002"/>
    </source>
</evidence>
<evidence type="ECO:0000256" key="1">
    <source>
        <dbReference type="ARBA" id="ARBA00006484"/>
    </source>
</evidence>
<dbReference type="Pfam" id="PF00106">
    <property type="entry name" value="adh_short"/>
    <property type="match status" value="1"/>
</dbReference>
<dbReference type="PANTHER" id="PTHR43180">
    <property type="entry name" value="3-OXOACYL-(ACYL-CARRIER-PROTEIN) REDUCTASE (AFU_ORTHOLOGUE AFUA_6G11210)"/>
    <property type="match status" value="1"/>
</dbReference>
<dbReference type="PANTHER" id="PTHR43180:SF31">
    <property type="entry name" value="CHAIN DEHYDROGENASE_REDUCTASE, PUTATIVE (AFU_ORTHOLOGUE AFUA_2G16570)-RELATED"/>
    <property type="match status" value="1"/>
</dbReference>
<dbReference type="RefSeq" id="XP_033456825.1">
    <property type="nucleotide sequence ID" value="XM_033605585.1"/>
</dbReference>
<organism evidence="5">
    <name type="scientific">Dissoconium aciculare CBS 342.82</name>
    <dbReference type="NCBI Taxonomy" id="1314786"/>
    <lineage>
        <taxon>Eukaryota</taxon>
        <taxon>Fungi</taxon>
        <taxon>Dikarya</taxon>
        <taxon>Ascomycota</taxon>
        <taxon>Pezizomycotina</taxon>
        <taxon>Dothideomycetes</taxon>
        <taxon>Dothideomycetidae</taxon>
        <taxon>Mycosphaerellales</taxon>
        <taxon>Dissoconiaceae</taxon>
        <taxon>Dissoconium</taxon>
    </lineage>
</organism>
<dbReference type="InterPro" id="IPR036291">
    <property type="entry name" value="NAD(P)-bd_dom_sf"/>
</dbReference>
<keyword evidence="2" id="KW-0521">NADP</keyword>
<reference evidence="5" key="1">
    <citation type="submission" date="2020-01" db="EMBL/GenBank/DDBJ databases">
        <authorList>
            <consortium name="DOE Joint Genome Institute"/>
            <person name="Haridas S."/>
            <person name="Albert R."/>
            <person name="Binder M."/>
            <person name="Bloem J."/>
            <person name="Labutti K."/>
            <person name="Salamov A."/>
            <person name="Andreopoulos B."/>
            <person name="Baker S.E."/>
            <person name="Barry K."/>
            <person name="Bills G."/>
            <person name="Bluhm B.H."/>
            <person name="Cannon C."/>
            <person name="Castanera R."/>
            <person name="Culley D.E."/>
            <person name="Daum C."/>
            <person name="Ezra D."/>
            <person name="Gonzalez J.B."/>
            <person name="Henrissat B."/>
            <person name="Kuo A."/>
            <person name="Liang C."/>
            <person name="Lipzen A."/>
            <person name="Lutzoni F."/>
            <person name="Magnuson J."/>
            <person name="Mondo S."/>
            <person name="Nolan M."/>
            <person name="Ohm R."/>
            <person name="Pangilinan J."/>
            <person name="Park H.-J."/>
            <person name="Ramirez L."/>
            <person name="Alfaro M."/>
            <person name="Sun H."/>
            <person name="Tritt A."/>
            <person name="Yoshinaga Y."/>
            <person name="Zwiers L.-H."/>
            <person name="Turgeon B.G."/>
            <person name="Goodwin S.B."/>
            <person name="Spatafora J.W."/>
            <person name="Crous P.W."/>
            <person name="Grigoriev I.V."/>
        </authorList>
    </citation>
    <scope>NUCLEOTIDE SEQUENCE</scope>
    <source>
        <strain evidence="5">CBS 342.82</strain>
    </source>
</reference>
<reference evidence="5" key="3">
    <citation type="submission" date="2025-08" db="UniProtKB">
        <authorList>
            <consortium name="RefSeq"/>
        </authorList>
    </citation>
    <scope>IDENTIFICATION</scope>
    <source>
        <strain evidence="5">CBS 342.82</strain>
    </source>
</reference>
<keyword evidence="3" id="KW-0560">Oxidoreductase</keyword>
<sequence>MASQGGAQIVSIPHLSFNTDNAVQLGATFDATKLAGRSVVITGGASGIGEASVRAFVTAGAFVTFGDIAVEQAEAIVSELGSEKVAFVPCDVLVWAEQLQLFKTAIEKSPSKSIDVVCANAGIAVTDELLVDAEKIAADPTADPVEPKLSTLKVNTIGVAYTAKLATHYLVKRPGEEEKDRALIITASLAGYLDMPAAPQYNASKWGVRGLFRSLRNSLPAHGIRVGLISPWFIKTRIVPVAAQQQLDAVKYDWALVEDAASAILHIAAEQSVNGRSLTVVPRSVDPRGYVDANQDNVVAGNAMATWKANIGLPV</sequence>
<protein>
    <submittedName>
        <fullName evidence="5">NAD(P)-binding protein</fullName>
    </submittedName>
</protein>
<dbReference type="Gene3D" id="3.40.50.720">
    <property type="entry name" value="NAD(P)-binding Rossmann-like Domain"/>
    <property type="match status" value="1"/>
</dbReference>
<evidence type="ECO:0000256" key="2">
    <source>
        <dbReference type="ARBA" id="ARBA00022857"/>
    </source>
</evidence>
<dbReference type="GeneID" id="54363385"/>
<reference evidence="5" key="2">
    <citation type="submission" date="2020-04" db="EMBL/GenBank/DDBJ databases">
        <authorList>
            <consortium name="NCBI Genome Project"/>
        </authorList>
    </citation>
    <scope>NUCLEOTIDE SEQUENCE</scope>
    <source>
        <strain evidence="5">CBS 342.82</strain>
    </source>
</reference>
<dbReference type="AlphaFoldDB" id="A0A6J3LWV9"/>
<dbReference type="GO" id="GO:0016491">
    <property type="term" value="F:oxidoreductase activity"/>
    <property type="evidence" value="ECO:0007669"/>
    <property type="project" value="UniProtKB-KW"/>
</dbReference>
<dbReference type="InterPro" id="IPR020904">
    <property type="entry name" value="Sc_DH/Rdtase_CS"/>
</dbReference>
<accession>A0A6J3LWV9</accession>
<dbReference type="SUPFAM" id="SSF51735">
    <property type="entry name" value="NAD(P)-binding Rossmann-fold domains"/>
    <property type="match status" value="1"/>
</dbReference>
<dbReference type="InterPro" id="IPR002347">
    <property type="entry name" value="SDR_fam"/>
</dbReference>
<gene>
    <name evidence="5" type="ORF">K489DRAFT_383360</name>
</gene>
<name>A0A6J3LWV9_9PEZI</name>